<dbReference type="EMBL" id="VOWB01000028">
    <property type="protein sequence ID" value="TXE83271.1"/>
    <property type="molecule type" value="Genomic_DNA"/>
</dbReference>
<dbReference type="Pfam" id="PF09522">
    <property type="entry name" value="RE_R_Pab1"/>
    <property type="match status" value="1"/>
</dbReference>
<evidence type="ECO:0000313" key="2">
    <source>
        <dbReference type="EMBL" id="TXE83271.1"/>
    </source>
</evidence>
<comment type="caution">
    <text evidence="2">The sequence shown here is derived from an EMBL/GenBank/DDBJ whole genome shotgun (WGS) entry which is preliminary data.</text>
</comment>
<keyword evidence="2" id="KW-0255">Endonuclease</keyword>
<keyword evidence="2" id="KW-0540">Nuclease</keyword>
<dbReference type="InterPro" id="IPR018576">
    <property type="entry name" value="Restrct_endonuc_II_Pab1"/>
</dbReference>
<evidence type="ECO:0000313" key="3">
    <source>
        <dbReference type="Proteomes" id="UP000321310"/>
    </source>
</evidence>
<keyword evidence="2" id="KW-0378">Hydrolase</keyword>
<sequence>MNFKIDYEIPLTSVTGKIRIKQRDTFKNYGLPIAPTKVKIDNNHYIEWQIGYDEITKENGNFTGANGKKKKIYELSEIILSFFKNNIISKNELNSIKNFLESNDDFIENKMRINRANFMPITIAKVNFLESYVSYPLLVHQYQCNNFISEIIIKEKQRAIGIQGMLYFCFPVYMLKDAHGERNFLNRLIKSKEKGYLEINKNNIYIFLDMLKIFGILSKNHKYDVLQILNYILNYDLPSAN</sequence>
<proteinExistence type="predicted"/>
<gene>
    <name evidence="2" type="ORF">FPD46_03195</name>
</gene>
<dbReference type="AlphaFoldDB" id="A0A5C7DME0"/>
<dbReference type="GO" id="GO:0004519">
    <property type="term" value="F:endonuclease activity"/>
    <property type="evidence" value="ECO:0007669"/>
    <property type="project" value="UniProtKB-KW"/>
</dbReference>
<organism evidence="2 3">
    <name type="scientific">Campylobacter peloridis</name>
    <dbReference type="NCBI Taxonomy" id="488546"/>
    <lineage>
        <taxon>Bacteria</taxon>
        <taxon>Pseudomonadati</taxon>
        <taxon>Campylobacterota</taxon>
        <taxon>Epsilonproteobacteria</taxon>
        <taxon>Campylobacterales</taxon>
        <taxon>Campylobacteraceae</taxon>
        <taxon>Campylobacter</taxon>
    </lineage>
</organism>
<feature type="domain" description="Restriction endonuclease type II Pab1" evidence="1">
    <location>
        <begin position="113"/>
        <end position="231"/>
    </location>
</feature>
<dbReference type="Proteomes" id="UP000321310">
    <property type="component" value="Unassembled WGS sequence"/>
</dbReference>
<evidence type="ECO:0000259" key="1">
    <source>
        <dbReference type="Pfam" id="PF09522"/>
    </source>
</evidence>
<name>A0A5C7DME0_9BACT</name>
<accession>A0A5C7DME0</accession>
<reference evidence="2 3" key="1">
    <citation type="submission" date="2019-07" db="EMBL/GenBank/DDBJ databases">
        <title>Rapid identification of Enteric Bacteria from Whole Genome Sequences (WGS) using Average Nucleotide Identity (ANI).</title>
        <authorList>
            <person name="Lane C."/>
        </authorList>
    </citation>
    <scope>NUCLEOTIDE SEQUENCE [LARGE SCALE GENOMIC DNA]</scope>
    <source>
        <strain evidence="2 3">2016D-0250</strain>
    </source>
</reference>
<protein>
    <submittedName>
        <fullName evidence="2">R.Pab1 family restriction endonuclease</fullName>
    </submittedName>
</protein>